<gene>
    <name evidence="1" type="ORF">GCM10007966_21310</name>
</gene>
<proteinExistence type="predicted"/>
<reference evidence="1" key="2">
    <citation type="submission" date="2020-09" db="EMBL/GenBank/DDBJ databases">
        <authorList>
            <person name="Sun Q."/>
            <person name="Ohkuma M."/>
        </authorList>
    </citation>
    <scope>NUCLEOTIDE SEQUENCE</scope>
    <source>
        <strain evidence="1">JCM 13919</strain>
    </source>
</reference>
<dbReference type="EMBL" id="BMOB01000013">
    <property type="protein sequence ID" value="GGI92412.1"/>
    <property type="molecule type" value="Genomic_DNA"/>
</dbReference>
<reference evidence="1" key="1">
    <citation type="journal article" date="2014" name="Int. J. Syst. Evol. Microbiol.">
        <title>Complete genome sequence of Corynebacterium casei LMG S-19264T (=DSM 44701T), isolated from a smear-ripened cheese.</title>
        <authorList>
            <consortium name="US DOE Joint Genome Institute (JGI-PGF)"/>
            <person name="Walter F."/>
            <person name="Albersmeier A."/>
            <person name="Kalinowski J."/>
            <person name="Ruckert C."/>
        </authorList>
    </citation>
    <scope>NUCLEOTIDE SEQUENCE</scope>
    <source>
        <strain evidence="1">JCM 13919</strain>
    </source>
</reference>
<name>A0A917JY80_9GAMM</name>
<accession>A0A917JY80</accession>
<sequence>MTGRFYIRPILLFILFICFGNVLALSEMDLKICNAYENQQDKDNCIKELEKRPKEISSKSTQTLKYKVVKDVYNKALKKCNVTIVLSQKITKTKLIKIGKQLKAERPHCYRLWTFYYTSNMKIGSVAWATTHFTPDLEVDIFGSTAEEDLSIQKLSATNNSILGQWKSEQTLMGAIITLYKSDNGDFRIKTVFPDKSISDEKVVKSSQNGKIRYDDNNTHGEYYIIEDNGNLGFYGNNGKFGEAIKIN</sequence>
<dbReference type="Proteomes" id="UP000630149">
    <property type="component" value="Unassembled WGS sequence"/>
</dbReference>
<keyword evidence="2" id="KW-1185">Reference proteome</keyword>
<protein>
    <submittedName>
        <fullName evidence="1">Uncharacterized protein</fullName>
    </submittedName>
</protein>
<dbReference type="RefSeq" id="WP_131777390.1">
    <property type="nucleotide sequence ID" value="NZ_BMOB01000013.1"/>
</dbReference>
<evidence type="ECO:0000313" key="1">
    <source>
        <dbReference type="EMBL" id="GGI92412.1"/>
    </source>
</evidence>
<comment type="caution">
    <text evidence="1">The sequence shown here is derived from an EMBL/GenBank/DDBJ whole genome shotgun (WGS) entry which is preliminary data.</text>
</comment>
<dbReference type="OrthoDB" id="6174490at2"/>
<organism evidence="1 2">
    <name type="scientific">Legionella impletisoli</name>
    <dbReference type="NCBI Taxonomy" id="343510"/>
    <lineage>
        <taxon>Bacteria</taxon>
        <taxon>Pseudomonadati</taxon>
        <taxon>Pseudomonadota</taxon>
        <taxon>Gammaproteobacteria</taxon>
        <taxon>Legionellales</taxon>
        <taxon>Legionellaceae</taxon>
        <taxon>Legionella</taxon>
    </lineage>
</organism>
<evidence type="ECO:0000313" key="2">
    <source>
        <dbReference type="Proteomes" id="UP000630149"/>
    </source>
</evidence>
<dbReference type="AlphaFoldDB" id="A0A917JY80"/>